<sequence>MATTLTNIGRITNNWTIAWIISGCRWIISGCRWIIPGCRWIIPGCRWIISGCRWIIPGCRWIIPGCIWIIPGCRWIIPGYGLFLVVILSGVLFRYQSGLLQTSLGVMVNKRLTCSGVGLRCLCVFQTRLG</sequence>
<evidence type="ECO:0000313" key="3">
    <source>
        <dbReference type="Proteomes" id="UP000001038"/>
    </source>
</evidence>
<protein>
    <submittedName>
        <fullName evidence="2">Uncharacterized protein</fullName>
    </submittedName>
</protein>
<evidence type="ECO:0000313" key="2">
    <source>
        <dbReference type="Ensembl" id="ENSORLP00000041636.1"/>
    </source>
</evidence>
<feature type="transmembrane region" description="Helical" evidence="1">
    <location>
        <begin position="47"/>
        <end position="70"/>
    </location>
</feature>
<dbReference type="Ensembl" id="ENSORLT00000043336.1">
    <property type="protein sequence ID" value="ENSORLP00000041636.1"/>
    <property type="gene ID" value="ENSORLG00000025479.1"/>
</dbReference>
<organism evidence="2 3">
    <name type="scientific">Oryzias latipes</name>
    <name type="common">Japanese rice fish</name>
    <name type="synonym">Japanese killifish</name>
    <dbReference type="NCBI Taxonomy" id="8090"/>
    <lineage>
        <taxon>Eukaryota</taxon>
        <taxon>Metazoa</taxon>
        <taxon>Chordata</taxon>
        <taxon>Craniata</taxon>
        <taxon>Vertebrata</taxon>
        <taxon>Euteleostomi</taxon>
        <taxon>Actinopterygii</taxon>
        <taxon>Neopterygii</taxon>
        <taxon>Teleostei</taxon>
        <taxon>Neoteleostei</taxon>
        <taxon>Acanthomorphata</taxon>
        <taxon>Ovalentaria</taxon>
        <taxon>Atherinomorphae</taxon>
        <taxon>Beloniformes</taxon>
        <taxon>Adrianichthyidae</taxon>
        <taxon>Oryziinae</taxon>
        <taxon>Oryzias</taxon>
    </lineage>
</organism>
<dbReference type="AlphaFoldDB" id="A0A3B3ID04"/>
<dbReference type="Proteomes" id="UP000001038">
    <property type="component" value="Chromosome 3"/>
</dbReference>
<feature type="transmembrane region" description="Helical" evidence="1">
    <location>
        <begin position="15"/>
        <end position="35"/>
    </location>
</feature>
<dbReference type="GeneTree" id="ENSGT01100000266088"/>
<keyword evidence="3" id="KW-1185">Reference proteome</keyword>
<proteinExistence type="predicted"/>
<keyword evidence="1" id="KW-0472">Membrane</keyword>
<dbReference type="Bgee" id="ENSORLG00000025479">
    <property type="expression patterns" value="Expressed in brain and 3 other cell types or tissues"/>
</dbReference>
<reference evidence="2" key="3">
    <citation type="submission" date="2025-09" db="UniProtKB">
        <authorList>
            <consortium name="Ensembl"/>
        </authorList>
    </citation>
    <scope>IDENTIFICATION</scope>
    <source>
        <strain evidence="2">Hd-rR</strain>
    </source>
</reference>
<keyword evidence="1" id="KW-1133">Transmembrane helix</keyword>
<accession>A0A3B3ID04</accession>
<name>A0A3B3ID04_ORYLA</name>
<reference evidence="2 3" key="1">
    <citation type="journal article" date="2007" name="Nature">
        <title>The medaka draft genome and insights into vertebrate genome evolution.</title>
        <authorList>
            <person name="Kasahara M."/>
            <person name="Naruse K."/>
            <person name="Sasaki S."/>
            <person name="Nakatani Y."/>
            <person name="Qu W."/>
            <person name="Ahsan B."/>
            <person name="Yamada T."/>
            <person name="Nagayasu Y."/>
            <person name="Doi K."/>
            <person name="Kasai Y."/>
            <person name="Jindo T."/>
            <person name="Kobayashi D."/>
            <person name="Shimada A."/>
            <person name="Toyoda A."/>
            <person name="Kuroki Y."/>
            <person name="Fujiyama A."/>
            <person name="Sasaki T."/>
            <person name="Shimizu A."/>
            <person name="Asakawa S."/>
            <person name="Shimizu N."/>
            <person name="Hashimoto S."/>
            <person name="Yang J."/>
            <person name="Lee Y."/>
            <person name="Matsushima K."/>
            <person name="Sugano S."/>
            <person name="Sakaizumi M."/>
            <person name="Narita T."/>
            <person name="Ohishi K."/>
            <person name="Haga S."/>
            <person name="Ohta F."/>
            <person name="Nomoto H."/>
            <person name="Nogata K."/>
            <person name="Morishita T."/>
            <person name="Endo T."/>
            <person name="Shin-I T."/>
            <person name="Takeda H."/>
            <person name="Morishita S."/>
            <person name="Kohara Y."/>
        </authorList>
    </citation>
    <scope>NUCLEOTIDE SEQUENCE [LARGE SCALE GENOMIC DNA]</scope>
    <source>
        <strain evidence="2 3">Hd-rR</strain>
    </source>
</reference>
<dbReference type="InParanoid" id="A0A3B3ID04"/>
<evidence type="ECO:0000256" key="1">
    <source>
        <dbReference type="SAM" id="Phobius"/>
    </source>
</evidence>
<reference evidence="2" key="2">
    <citation type="submission" date="2025-08" db="UniProtKB">
        <authorList>
            <consortium name="Ensembl"/>
        </authorList>
    </citation>
    <scope>IDENTIFICATION</scope>
    <source>
        <strain evidence="2">Hd-rR</strain>
    </source>
</reference>
<keyword evidence="1" id="KW-0812">Transmembrane</keyword>
<feature type="transmembrane region" description="Helical" evidence="1">
    <location>
        <begin position="76"/>
        <end position="95"/>
    </location>
</feature>